<organism evidence="2 3">
    <name type="scientific">Methylocella silvestris (strain DSM 15510 / CIP 108128 / LMG 27833 / NCIMB 13906 / BL2)</name>
    <dbReference type="NCBI Taxonomy" id="395965"/>
    <lineage>
        <taxon>Bacteria</taxon>
        <taxon>Pseudomonadati</taxon>
        <taxon>Pseudomonadota</taxon>
        <taxon>Alphaproteobacteria</taxon>
        <taxon>Hyphomicrobiales</taxon>
        <taxon>Beijerinckiaceae</taxon>
        <taxon>Methylocella</taxon>
    </lineage>
</organism>
<gene>
    <name evidence="2" type="ordered locus">Msil_1460</name>
</gene>
<evidence type="ECO:0000313" key="2">
    <source>
        <dbReference type="EMBL" id="ACK50421.1"/>
    </source>
</evidence>
<protein>
    <submittedName>
        <fullName evidence="2">Uncharacterized protein</fullName>
    </submittedName>
</protein>
<dbReference type="KEGG" id="msl:Msil_1460"/>
<dbReference type="AlphaFoldDB" id="B8EST6"/>
<dbReference type="Proteomes" id="UP000002257">
    <property type="component" value="Chromosome"/>
</dbReference>
<dbReference type="HOGENOM" id="CLU_2094019_0_0_5"/>
<sequence>MGSLYGPRVRQSYSEQRAGGSVGHVEATPGVVVVLAGWMPDPVTCASMGIRAPRSMLTDLHRLLAERGFRESSLGNSRIAEEEQNEQVAASGSDIPAPSWRRVNSTFRSIPFNRKR</sequence>
<keyword evidence="3" id="KW-1185">Reference proteome</keyword>
<evidence type="ECO:0000313" key="3">
    <source>
        <dbReference type="Proteomes" id="UP000002257"/>
    </source>
</evidence>
<accession>B8EST6</accession>
<name>B8EST6_METSB</name>
<dbReference type="EMBL" id="CP001280">
    <property type="protein sequence ID" value="ACK50421.1"/>
    <property type="molecule type" value="Genomic_DNA"/>
</dbReference>
<feature type="region of interest" description="Disordered" evidence="1">
    <location>
        <begin position="75"/>
        <end position="100"/>
    </location>
</feature>
<feature type="region of interest" description="Disordered" evidence="1">
    <location>
        <begin position="1"/>
        <end position="21"/>
    </location>
</feature>
<reference evidence="2 3" key="1">
    <citation type="journal article" date="2010" name="J. Bacteriol.">
        <title>Complete genome sequence of the aerobic facultative methanotroph Methylocella silvestris BL2.</title>
        <authorList>
            <person name="Chen Y."/>
            <person name="Crombie A."/>
            <person name="Rahman M.T."/>
            <person name="Dedysh S.N."/>
            <person name="Liesack W."/>
            <person name="Stott M.B."/>
            <person name="Alam M."/>
            <person name="Theisen A.R."/>
            <person name="Murrell J.C."/>
            <person name="Dunfield P.F."/>
        </authorList>
    </citation>
    <scope>NUCLEOTIDE SEQUENCE [LARGE SCALE GENOMIC DNA]</scope>
    <source>
        <strain evidence="3">DSM 15510 / CIP 108128 / LMG 27833 / NCIMB 13906 / BL2</strain>
    </source>
</reference>
<evidence type="ECO:0000256" key="1">
    <source>
        <dbReference type="SAM" id="MobiDB-lite"/>
    </source>
</evidence>
<proteinExistence type="predicted"/>